<sequence length="113" mass="11038">MGLSNLNSSSEDIEAITGSIPSASSVASYTATWGVSSSLSVSNVASSTIGKQVVATGNAKEAIASNYTKNGSASPASVSSYAPSSSDAAASGKLQLAGSALFTSVLLMLLSAL</sequence>
<protein>
    <submittedName>
        <fullName evidence="1">Unnamed protein product</fullName>
    </submittedName>
</protein>
<comment type="caution">
    <text evidence="1">The sequence shown here is derived from an EMBL/GenBank/DDBJ whole genome shotgun (WGS) entry which is preliminary data.</text>
</comment>
<dbReference type="Proteomes" id="UP001165064">
    <property type="component" value="Unassembled WGS sequence"/>
</dbReference>
<dbReference type="EMBL" id="BSXS01014196">
    <property type="protein sequence ID" value="GMF05096.1"/>
    <property type="molecule type" value="Genomic_DNA"/>
</dbReference>
<accession>A0ACB5UA06</accession>
<organism evidence="1 2">
    <name type="scientific">Ambrosiozyma monospora</name>
    <name type="common">Yeast</name>
    <name type="synonym">Endomycopsis monosporus</name>
    <dbReference type="NCBI Taxonomy" id="43982"/>
    <lineage>
        <taxon>Eukaryota</taxon>
        <taxon>Fungi</taxon>
        <taxon>Dikarya</taxon>
        <taxon>Ascomycota</taxon>
        <taxon>Saccharomycotina</taxon>
        <taxon>Pichiomycetes</taxon>
        <taxon>Pichiales</taxon>
        <taxon>Pichiaceae</taxon>
        <taxon>Ambrosiozyma</taxon>
    </lineage>
</organism>
<proteinExistence type="predicted"/>
<evidence type="ECO:0000313" key="2">
    <source>
        <dbReference type="Proteomes" id="UP001165064"/>
    </source>
</evidence>
<name>A0ACB5UA06_AMBMO</name>
<evidence type="ECO:0000313" key="1">
    <source>
        <dbReference type="EMBL" id="GMF05096.1"/>
    </source>
</evidence>
<keyword evidence="2" id="KW-1185">Reference proteome</keyword>
<gene>
    <name evidence="1" type="ORF">Amon02_001221100</name>
</gene>
<reference evidence="1" key="1">
    <citation type="submission" date="2023-04" db="EMBL/GenBank/DDBJ databases">
        <title>Ambrosiozyma monospora NBRC 10751.</title>
        <authorList>
            <person name="Ichikawa N."/>
            <person name="Sato H."/>
            <person name="Tonouchi N."/>
        </authorList>
    </citation>
    <scope>NUCLEOTIDE SEQUENCE</scope>
    <source>
        <strain evidence="1">NBRC 10751</strain>
    </source>
</reference>